<comment type="caution">
    <text evidence="1">The sequence shown here is derived from an EMBL/GenBank/DDBJ whole genome shotgun (WGS) entry which is preliminary data.</text>
</comment>
<name>A0A5B7CK83_PORTR</name>
<accession>A0A5B7CK83</accession>
<evidence type="ECO:0000313" key="2">
    <source>
        <dbReference type="Proteomes" id="UP000324222"/>
    </source>
</evidence>
<gene>
    <name evidence="1" type="ORF">E2C01_002378</name>
</gene>
<organism evidence="1 2">
    <name type="scientific">Portunus trituberculatus</name>
    <name type="common">Swimming crab</name>
    <name type="synonym">Neptunus trituberculatus</name>
    <dbReference type="NCBI Taxonomy" id="210409"/>
    <lineage>
        <taxon>Eukaryota</taxon>
        <taxon>Metazoa</taxon>
        <taxon>Ecdysozoa</taxon>
        <taxon>Arthropoda</taxon>
        <taxon>Crustacea</taxon>
        <taxon>Multicrustacea</taxon>
        <taxon>Malacostraca</taxon>
        <taxon>Eumalacostraca</taxon>
        <taxon>Eucarida</taxon>
        <taxon>Decapoda</taxon>
        <taxon>Pleocyemata</taxon>
        <taxon>Brachyura</taxon>
        <taxon>Eubrachyura</taxon>
        <taxon>Portunoidea</taxon>
        <taxon>Portunidae</taxon>
        <taxon>Portuninae</taxon>
        <taxon>Portunus</taxon>
    </lineage>
</organism>
<sequence length="79" mass="8659">MQYHASQNPASNTTQMHMNSVQPEVHSTITCTINIGEKASYPQVLKNIMALVQALWSEDLRELKDTAISTATAVEVALS</sequence>
<keyword evidence="2" id="KW-1185">Reference proteome</keyword>
<protein>
    <submittedName>
        <fullName evidence="1">Uncharacterized protein</fullName>
    </submittedName>
</protein>
<dbReference type="EMBL" id="VSRR010000084">
    <property type="protein sequence ID" value="MPC09760.1"/>
    <property type="molecule type" value="Genomic_DNA"/>
</dbReference>
<dbReference type="AlphaFoldDB" id="A0A5B7CK83"/>
<evidence type="ECO:0000313" key="1">
    <source>
        <dbReference type="EMBL" id="MPC09760.1"/>
    </source>
</evidence>
<reference evidence="1 2" key="1">
    <citation type="submission" date="2019-05" db="EMBL/GenBank/DDBJ databases">
        <title>Another draft genome of Portunus trituberculatus and its Hox gene families provides insights of decapod evolution.</title>
        <authorList>
            <person name="Jeong J.-H."/>
            <person name="Song I."/>
            <person name="Kim S."/>
            <person name="Choi T."/>
            <person name="Kim D."/>
            <person name="Ryu S."/>
            <person name="Kim W."/>
        </authorList>
    </citation>
    <scope>NUCLEOTIDE SEQUENCE [LARGE SCALE GENOMIC DNA]</scope>
    <source>
        <tissue evidence="1">Muscle</tissue>
    </source>
</reference>
<dbReference type="Proteomes" id="UP000324222">
    <property type="component" value="Unassembled WGS sequence"/>
</dbReference>
<proteinExistence type="predicted"/>